<dbReference type="Gene3D" id="2.60.40.1730">
    <property type="entry name" value="tricorn interacting facor f3 domain"/>
    <property type="match status" value="1"/>
</dbReference>
<feature type="compositionally biased region" description="Low complexity" evidence="1">
    <location>
        <begin position="1"/>
        <end position="15"/>
    </location>
</feature>
<dbReference type="OrthoDB" id="510539at2759"/>
<feature type="region of interest" description="Disordered" evidence="1">
    <location>
        <begin position="1"/>
        <end position="21"/>
    </location>
</feature>
<dbReference type="PANTHER" id="PTHR11533:SF294">
    <property type="entry name" value="THYROTROPIN-RELEASING HORMONE-DEGRADING ECTOENZYME"/>
    <property type="match status" value="1"/>
</dbReference>
<dbReference type="InterPro" id="IPR050344">
    <property type="entry name" value="Peptidase_M1_aminopeptidases"/>
</dbReference>
<dbReference type="Proteomes" id="UP000792457">
    <property type="component" value="Unassembled WGS sequence"/>
</dbReference>
<protein>
    <recommendedName>
        <fullName evidence="2">Aminopeptidase N-like N-terminal domain-containing protein</fullName>
    </recommendedName>
</protein>
<gene>
    <name evidence="3" type="ORF">J437_LFUL009850</name>
</gene>
<dbReference type="EMBL" id="KZ308505">
    <property type="protein sequence ID" value="KAG8230706.1"/>
    <property type="molecule type" value="Genomic_DNA"/>
</dbReference>
<dbReference type="GO" id="GO:0005737">
    <property type="term" value="C:cytoplasm"/>
    <property type="evidence" value="ECO:0007669"/>
    <property type="project" value="TreeGrafter"/>
</dbReference>
<evidence type="ECO:0000313" key="3">
    <source>
        <dbReference type="EMBL" id="KAG8230706.1"/>
    </source>
</evidence>
<dbReference type="PANTHER" id="PTHR11533">
    <property type="entry name" value="PROTEASE M1 ZINC METALLOPROTEASE"/>
    <property type="match status" value="1"/>
</dbReference>
<comment type="caution">
    <text evidence="3">The sequence shown here is derived from an EMBL/GenBank/DDBJ whole genome shotgun (WGS) entry which is preliminary data.</text>
</comment>
<reference evidence="3" key="1">
    <citation type="submission" date="2013-04" db="EMBL/GenBank/DDBJ databases">
        <authorList>
            <person name="Qu J."/>
            <person name="Murali S.C."/>
            <person name="Bandaranaike D."/>
            <person name="Bellair M."/>
            <person name="Blankenburg K."/>
            <person name="Chao H."/>
            <person name="Dinh H."/>
            <person name="Doddapaneni H."/>
            <person name="Downs B."/>
            <person name="Dugan-Rocha S."/>
            <person name="Elkadiri S."/>
            <person name="Gnanaolivu R.D."/>
            <person name="Hernandez B."/>
            <person name="Javaid M."/>
            <person name="Jayaseelan J.C."/>
            <person name="Lee S."/>
            <person name="Li M."/>
            <person name="Ming W."/>
            <person name="Munidasa M."/>
            <person name="Muniz J."/>
            <person name="Nguyen L."/>
            <person name="Ongeri F."/>
            <person name="Osuji N."/>
            <person name="Pu L.-L."/>
            <person name="Puazo M."/>
            <person name="Qu C."/>
            <person name="Quiroz J."/>
            <person name="Raj R."/>
            <person name="Weissenberger G."/>
            <person name="Xin Y."/>
            <person name="Zou X."/>
            <person name="Han Y."/>
            <person name="Richards S."/>
            <person name="Worley K."/>
            <person name="Muzny D."/>
            <person name="Gibbs R."/>
        </authorList>
    </citation>
    <scope>NUCLEOTIDE SEQUENCE</scope>
    <source>
        <strain evidence="3">Sampled in the wild</strain>
    </source>
</reference>
<dbReference type="InterPro" id="IPR042097">
    <property type="entry name" value="Aminopeptidase_N-like_N_sf"/>
</dbReference>
<dbReference type="Pfam" id="PF17900">
    <property type="entry name" value="Peptidase_M1_N"/>
    <property type="match status" value="1"/>
</dbReference>
<feature type="domain" description="Aminopeptidase N-like N-terminal" evidence="2">
    <location>
        <begin position="28"/>
        <end position="168"/>
    </location>
</feature>
<evidence type="ECO:0000259" key="2">
    <source>
        <dbReference type="Pfam" id="PF17900"/>
    </source>
</evidence>
<dbReference type="GO" id="GO:0042277">
    <property type="term" value="F:peptide binding"/>
    <property type="evidence" value="ECO:0007669"/>
    <property type="project" value="TreeGrafter"/>
</dbReference>
<proteinExistence type="predicted"/>
<dbReference type="GO" id="GO:0008270">
    <property type="term" value="F:zinc ion binding"/>
    <property type="evidence" value="ECO:0007669"/>
    <property type="project" value="TreeGrafter"/>
</dbReference>
<keyword evidence="4" id="KW-1185">Reference proteome</keyword>
<reference evidence="3" key="2">
    <citation type="submission" date="2017-10" db="EMBL/GenBank/DDBJ databases">
        <title>Ladona fulva Genome sequencing and assembly.</title>
        <authorList>
            <person name="Murali S."/>
            <person name="Richards S."/>
            <person name="Bandaranaike D."/>
            <person name="Bellair M."/>
            <person name="Blankenburg K."/>
            <person name="Chao H."/>
            <person name="Dinh H."/>
            <person name="Doddapaneni H."/>
            <person name="Dugan-Rocha S."/>
            <person name="Elkadiri S."/>
            <person name="Gnanaolivu R."/>
            <person name="Hernandez B."/>
            <person name="Skinner E."/>
            <person name="Javaid M."/>
            <person name="Lee S."/>
            <person name="Li M."/>
            <person name="Ming W."/>
            <person name="Munidasa M."/>
            <person name="Muniz J."/>
            <person name="Nguyen L."/>
            <person name="Hughes D."/>
            <person name="Osuji N."/>
            <person name="Pu L.-L."/>
            <person name="Puazo M."/>
            <person name="Qu C."/>
            <person name="Quiroz J."/>
            <person name="Raj R."/>
            <person name="Weissenberger G."/>
            <person name="Xin Y."/>
            <person name="Zou X."/>
            <person name="Han Y."/>
            <person name="Worley K."/>
            <person name="Muzny D."/>
            <person name="Gibbs R."/>
        </authorList>
    </citation>
    <scope>NUCLEOTIDE SEQUENCE</scope>
    <source>
        <strain evidence="3">Sampled in the wild</strain>
    </source>
</reference>
<organism evidence="3 4">
    <name type="scientific">Ladona fulva</name>
    <name type="common">Scarce chaser dragonfly</name>
    <name type="synonym">Libellula fulva</name>
    <dbReference type="NCBI Taxonomy" id="123851"/>
    <lineage>
        <taxon>Eukaryota</taxon>
        <taxon>Metazoa</taxon>
        <taxon>Ecdysozoa</taxon>
        <taxon>Arthropoda</taxon>
        <taxon>Hexapoda</taxon>
        <taxon>Insecta</taxon>
        <taxon>Pterygota</taxon>
        <taxon>Palaeoptera</taxon>
        <taxon>Odonata</taxon>
        <taxon>Epiprocta</taxon>
        <taxon>Anisoptera</taxon>
        <taxon>Libelluloidea</taxon>
        <taxon>Libellulidae</taxon>
        <taxon>Ladona</taxon>
    </lineage>
</organism>
<feature type="non-terminal residue" evidence="3">
    <location>
        <position position="1"/>
    </location>
</feature>
<accession>A0A8K0P233</accession>
<name>A0A8K0P233_LADFU</name>
<dbReference type="GO" id="GO:0043171">
    <property type="term" value="P:peptide catabolic process"/>
    <property type="evidence" value="ECO:0007669"/>
    <property type="project" value="TreeGrafter"/>
</dbReference>
<evidence type="ECO:0000256" key="1">
    <source>
        <dbReference type="SAM" id="MobiDB-lite"/>
    </source>
</evidence>
<evidence type="ECO:0000313" key="4">
    <source>
        <dbReference type="Proteomes" id="UP000792457"/>
    </source>
</evidence>
<dbReference type="GO" id="GO:0016020">
    <property type="term" value="C:membrane"/>
    <property type="evidence" value="ECO:0007669"/>
    <property type="project" value="TreeGrafter"/>
</dbReference>
<dbReference type="GO" id="GO:0006508">
    <property type="term" value="P:proteolysis"/>
    <property type="evidence" value="ECO:0007669"/>
    <property type="project" value="TreeGrafter"/>
</dbReference>
<dbReference type="SUPFAM" id="SSF63737">
    <property type="entry name" value="Leukotriene A4 hydrolase N-terminal domain"/>
    <property type="match status" value="1"/>
</dbReference>
<dbReference type="InterPro" id="IPR045357">
    <property type="entry name" value="Aminopeptidase_N-like_N"/>
</dbReference>
<dbReference type="GO" id="GO:0005615">
    <property type="term" value="C:extracellular space"/>
    <property type="evidence" value="ECO:0007669"/>
    <property type="project" value="TreeGrafter"/>
</dbReference>
<dbReference type="AlphaFoldDB" id="A0A8K0P233"/>
<sequence>DAAASADYDGSSGASPPAGRRLPQWITPHRYRVCLLTYIEKNFTFEGRVYIDVTVSSDVKDRFSIALHSGDNLNVTEAGVVVRKTSPEDQDDVYSCEATDTSKNHTEVLPVRSHSYENATEIYTIHLGGEGVVAGSNYTLVLPFVGRLKDNLYGYYKSSFKDSVTGEKR</sequence>
<dbReference type="GO" id="GO:0070006">
    <property type="term" value="F:metalloaminopeptidase activity"/>
    <property type="evidence" value="ECO:0007669"/>
    <property type="project" value="TreeGrafter"/>
</dbReference>